<evidence type="ECO:0000313" key="2">
    <source>
        <dbReference type="EMBL" id="ORE21866.1"/>
    </source>
</evidence>
<keyword evidence="1" id="KW-0812">Transmembrane</keyword>
<dbReference type="EMBL" id="KV921273">
    <property type="protein sequence ID" value="ORE21866.1"/>
    <property type="molecule type" value="Genomic_DNA"/>
</dbReference>
<keyword evidence="1" id="KW-0472">Membrane</keyword>
<organism evidence="2 3">
    <name type="scientific">Rhizopus microsporus</name>
    <dbReference type="NCBI Taxonomy" id="58291"/>
    <lineage>
        <taxon>Eukaryota</taxon>
        <taxon>Fungi</taxon>
        <taxon>Fungi incertae sedis</taxon>
        <taxon>Mucoromycota</taxon>
        <taxon>Mucoromycotina</taxon>
        <taxon>Mucoromycetes</taxon>
        <taxon>Mucorales</taxon>
        <taxon>Mucorineae</taxon>
        <taxon>Rhizopodaceae</taxon>
        <taxon>Rhizopus</taxon>
    </lineage>
</organism>
<gene>
    <name evidence="2" type="ORF">BCV71DRAFT_231925</name>
</gene>
<evidence type="ECO:0000313" key="3">
    <source>
        <dbReference type="Proteomes" id="UP000242381"/>
    </source>
</evidence>
<feature type="transmembrane region" description="Helical" evidence="1">
    <location>
        <begin position="58"/>
        <end position="80"/>
    </location>
</feature>
<dbReference type="Proteomes" id="UP000242381">
    <property type="component" value="Unassembled WGS sequence"/>
</dbReference>
<protein>
    <submittedName>
        <fullName evidence="2">Uncharacterized protein</fullName>
    </submittedName>
</protein>
<evidence type="ECO:0000256" key="1">
    <source>
        <dbReference type="SAM" id="Phobius"/>
    </source>
</evidence>
<accession>A0A1X0SC49</accession>
<dbReference type="AlphaFoldDB" id="A0A1X0SC49"/>
<proteinExistence type="predicted"/>
<reference evidence="2 3" key="1">
    <citation type="journal article" date="2016" name="Proc. Natl. Acad. Sci. U.S.A.">
        <title>Lipid metabolic changes in an early divergent fungus govern the establishment of a mutualistic symbiosis with endobacteria.</title>
        <authorList>
            <person name="Lastovetsky O.A."/>
            <person name="Gaspar M.L."/>
            <person name="Mondo S.J."/>
            <person name="LaButti K.M."/>
            <person name="Sandor L."/>
            <person name="Grigoriev I.V."/>
            <person name="Henry S.A."/>
            <person name="Pawlowska T.E."/>
        </authorList>
    </citation>
    <scope>NUCLEOTIDE SEQUENCE [LARGE SCALE GENOMIC DNA]</scope>
    <source>
        <strain evidence="2 3">ATCC 11559</strain>
    </source>
</reference>
<sequence length="111" mass="13047">MSSIIEPRGVIRHEERVFLLPWVMYLFLYRRNKLKFTVSIDDTHAVYNCTIDHAATSTLILCKVIVLLSTLGNLFGALFIRKCHSKRLVRHRVFDLFLISKGLWFDIMEHP</sequence>
<keyword evidence="1" id="KW-1133">Transmembrane helix</keyword>
<name>A0A1X0SC49_RHIZD</name>